<dbReference type="Pfam" id="PF02885">
    <property type="entry name" value="Glycos_trans_3N"/>
    <property type="match status" value="1"/>
</dbReference>
<dbReference type="NCBIfam" id="NF004490">
    <property type="entry name" value="PRK05820.1"/>
    <property type="match status" value="1"/>
</dbReference>
<dbReference type="InterPro" id="IPR017459">
    <property type="entry name" value="Glycosyl_Trfase_fam3_N_dom"/>
</dbReference>
<dbReference type="PANTHER" id="PTHR10515">
    <property type="entry name" value="THYMIDINE PHOSPHORYLASE"/>
    <property type="match status" value="1"/>
</dbReference>
<dbReference type="FunFam" id="3.40.1030.10:FF:000003">
    <property type="entry name" value="Pyrimidine-nucleoside phosphorylase"/>
    <property type="match status" value="1"/>
</dbReference>
<name>A0A9D1P782_9FIRM</name>
<dbReference type="InterPro" id="IPR017872">
    <property type="entry name" value="Pyrmidine_PPase_CS"/>
</dbReference>
<organism evidence="12 13">
    <name type="scientific">Candidatus Ornithocaccomicrobium faecavium</name>
    <dbReference type="NCBI Taxonomy" id="2840890"/>
    <lineage>
        <taxon>Bacteria</taxon>
        <taxon>Bacillati</taxon>
        <taxon>Bacillota</taxon>
        <taxon>Clostridia</taxon>
        <taxon>Candidatus Ornithocaccomicrobium</taxon>
    </lineage>
</organism>
<comment type="subunit">
    <text evidence="4">Homodimer.</text>
</comment>
<comment type="caution">
    <text evidence="12">The sequence shown here is derived from an EMBL/GenBank/DDBJ whole genome shotgun (WGS) entry which is preliminary data.</text>
</comment>
<dbReference type="InterPro" id="IPR035902">
    <property type="entry name" value="Nuc_phospho_transferase"/>
</dbReference>
<dbReference type="SUPFAM" id="SSF52418">
    <property type="entry name" value="Nucleoside phosphorylase/phosphoribosyltransferase catalytic domain"/>
    <property type="match status" value="1"/>
</dbReference>
<dbReference type="InterPro" id="IPR036566">
    <property type="entry name" value="PYNP-like_C_sf"/>
</dbReference>
<dbReference type="EC" id="2.4.2.2" evidence="5"/>
<dbReference type="Pfam" id="PF00591">
    <property type="entry name" value="Glycos_transf_3"/>
    <property type="match status" value="1"/>
</dbReference>
<dbReference type="InterPro" id="IPR013102">
    <property type="entry name" value="PYNP_C"/>
</dbReference>
<evidence type="ECO:0000256" key="2">
    <source>
        <dbReference type="ARBA" id="ARBA00003877"/>
    </source>
</evidence>
<evidence type="ECO:0000256" key="10">
    <source>
        <dbReference type="ARBA" id="ARBA00048525"/>
    </source>
</evidence>
<dbReference type="SMART" id="SM00941">
    <property type="entry name" value="PYNP_C"/>
    <property type="match status" value="1"/>
</dbReference>
<evidence type="ECO:0000256" key="4">
    <source>
        <dbReference type="ARBA" id="ARBA00011738"/>
    </source>
</evidence>
<comment type="catalytic activity">
    <reaction evidence="1">
        <text>2'-deoxyuridine + phosphate = 2-deoxy-alpha-D-ribose 1-phosphate + uracil</text>
        <dbReference type="Rhea" id="RHEA:22824"/>
        <dbReference type="ChEBI" id="CHEBI:16450"/>
        <dbReference type="ChEBI" id="CHEBI:17568"/>
        <dbReference type="ChEBI" id="CHEBI:43474"/>
        <dbReference type="ChEBI" id="CHEBI:57259"/>
        <dbReference type="EC" id="2.4.2.2"/>
    </reaction>
</comment>
<dbReference type="GO" id="GO:0006213">
    <property type="term" value="P:pyrimidine nucleoside metabolic process"/>
    <property type="evidence" value="ECO:0007669"/>
    <property type="project" value="InterPro"/>
</dbReference>
<dbReference type="GO" id="GO:0009032">
    <property type="term" value="F:thymidine phosphorylase activity"/>
    <property type="evidence" value="ECO:0007669"/>
    <property type="project" value="TreeGrafter"/>
</dbReference>
<dbReference type="InterPro" id="IPR018090">
    <property type="entry name" value="Pyrmidine_PPas_bac/euk"/>
</dbReference>
<comment type="function">
    <text evidence="2">Catalyzes phosphorolysis of the pyrimidine nucleosides uridine, thymidine and 2'-deoxyuridine with the formation of the corresponding pyrimidine base and ribose-1-phosphate.</text>
</comment>
<dbReference type="GO" id="GO:0006206">
    <property type="term" value="P:pyrimidine nucleobase metabolic process"/>
    <property type="evidence" value="ECO:0007669"/>
    <property type="project" value="InterPro"/>
</dbReference>
<comment type="catalytic activity">
    <reaction evidence="9">
        <text>uridine + phosphate = alpha-D-ribose 1-phosphate + uracil</text>
        <dbReference type="Rhea" id="RHEA:24388"/>
        <dbReference type="ChEBI" id="CHEBI:16704"/>
        <dbReference type="ChEBI" id="CHEBI:17568"/>
        <dbReference type="ChEBI" id="CHEBI:43474"/>
        <dbReference type="ChEBI" id="CHEBI:57720"/>
        <dbReference type="EC" id="2.4.2.2"/>
    </reaction>
</comment>
<dbReference type="Gene3D" id="3.40.1030.10">
    <property type="entry name" value="Nucleoside phosphorylase/phosphoribosyltransferase catalytic domain"/>
    <property type="match status" value="1"/>
</dbReference>
<dbReference type="Gene3D" id="3.90.1170.30">
    <property type="entry name" value="Pyrimidine nucleoside phosphorylase-like, C-terminal domain"/>
    <property type="match status" value="1"/>
</dbReference>
<gene>
    <name evidence="12" type="ORF">IAA64_03015</name>
</gene>
<dbReference type="SUPFAM" id="SSF47648">
    <property type="entry name" value="Nucleoside phosphorylase/phosphoribosyltransferase N-terminal domain"/>
    <property type="match status" value="1"/>
</dbReference>
<protein>
    <recommendedName>
        <fullName evidence="6">Pyrimidine-nucleoside phosphorylase</fullName>
        <ecNumber evidence="5">2.4.2.2</ecNumber>
    </recommendedName>
</protein>
<dbReference type="EMBL" id="DVOT01000056">
    <property type="protein sequence ID" value="HIV26914.1"/>
    <property type="molecule type" value="Genomic_DNA"/>
</dbReference>
<dbReference type="Proteomes" id="UP000886884">
    <property type="component" value="Unassembled WGS sequence"/>
</dbReference>
<dbReference type="Gene3D" id="1.20.970.10">
    <property type="entry name" value="Transferase, Pyrimidine Nucleoside Phosphorylase, Chain C"/>
    <property type="match status" value="1"/>
</dbReference>
<dbReference type="InterPro" id="IPR000053">
    <property type="entry name" value="Thymidine/pyrmidine_PPase"/>
</dbReference>
<comment type="catalytic activity">
    <reaction evidence="10">
        <text>thymidine + phosphate = 2-deoxy-alpha-D-ribose 1-phosphate + thymine</text>
        <dbReference type="Rhea" id="RHEA:16037"/>
        <dbReference type="ChEBI" id="CHEBI:17748"/>
        <dbReference type="ChEBI" id="CHEBI:17821"/>
        <dbReference type="ChEBI" id="CHEBI:43474"/>
        <dbReference type="ChEBI" id="CHEBI:57259"/>
        <dbReference type="EC" id="2.4.2.2"/>
    </reaction>
</comment>
<evidence type="ECO:0000313" key="12">
    <source>
        <dbReference type="EMBL" id="HIV26914.1"/>
    </source>
</evidence>
<dbReference type="InterPro" id="IPR036320">
    <property type="entry name" value="Glycosyl_Trfase_fam3_N_dom_sf"/>
</dbReference>
<dbReference type="GO" id="GO:0005829">
    <property type="term" value="C:cytosol"/>
    <property type="evidence" value="ECO:0007669"/>
    <property type="project" value="TreeGrafter"/>
</dbReference>
<reference evidence="12" key="2">
    <citation type="journal article" date="2021" name="PeerJ">
        <title>Extensive microbial diversity within the chicken gut microbiome revealed by metagenomics and culture.</title>
        <authorList>
            <person name="Gilroy R."/>
            <person name="Ravi A."/>
            <person name="Getino M."/>
            <person name="Pursley I."/>
            <person name="Horton D.L."/>
            <person name="Alikhan N.F."/>
            <person name="Baker D."/>
            <person name="Gharbi K."/>
            <person name="Hall N."/>
            <person name="Watson M."/>
            <person name="Adriaenssens E.M."/>
            <person name="Foster-Nyarko E."/>
            <person name="Jarju S."/>
            <person name="Secka A."/>
            <person name="Antonio M."/>
            <person name="Oren A."/>
            <person name="Chaudhuri R.R."/>
            <person name="La Ragione R."/>
            <person name="Hildebrand F."/>
            <person name="Pallen M.J."/>
        </authorList>
    </citation>
    <scope>NUCLEOTIDE SEQUENCE</scope>
    <source>
        <strain evidence="12">CHK183-6373</strain>
    </source>
</reference>
<reference evidence="12" key="1">
    <citation type="submission" date="2020-10" db="EMBL/GenBank/DDBJ databases">
        <authorList>
            <person name="Gilroy R."/>
        </authorList>
    </citation>
    <scope>NUCLEOTIDE SEQUENCE</scope>
    <source>
        <strain evidence="12">CHK183-6373</strain>
    </source>
</reference>
<evidence type="ECO:0000256" key="3">
    <source>
        <dbReference type="ARBA" id="ARBA00006915"/>
    </source>
</evidence>
<dbReference type="PANTHER" id="PTHR10515:SF0">
    <property type="entry name" value="THYMIDINE PHOSPHORYLASE"/>
    <property type="match status" value="1"/>
</dbReference>
<evidence type="ECO:0000256" key="6">
    <source>
        <dbReference type="ARBA" id="ARBA00014680"/>
    </source>
</evidence>
<keyword evidence="8 12" id="KW-0808">Transferase</keyword>
<dbReference type="PIRSF" id="PIRSF000478">
    <property type="entry name" value="TP_PyNP"/>
    <property type="match status" value="1"/>
</dbReference>
<dbReference type="NCBIfam" id="TIGR02644">
    <property type="entry name" value="Y_phosphoryl"/>
    <property type="match status" value="1"/>
</dbReference>
<evidence type="ECO:0000256" key="5">
    <source>
        <dbReference type="ARBA" id="ARBA00011889"/>
    </source>
</evidence>
<dbReference type="InterPro" id="IPR000312">
    <property type="entry name" value="Glycosyl_Trfase_fam3"/>
</dbReference>
<evidence type="ECO:0000256" key="8">
    <source>
        <dbReference type="ARBA" id="ARBA00022679"/>
    </source>
</evidence>
<feature type="domain" description="Pyrimidine nucleoside phosphorylase C-terminal" evidence="11">
    <location>
        <begin position="342"/>
        <end position="416"/>
    </location>
</feature>
<evidence type="ECO:0000256" key="9">
    <source>
        <dbReference type="ARBA" id="ARBA00048453"/>
    </source>
</evidence>
<accession>A0A9D1P782</accession>
<proteinExistence type="inferred from homology"/>
<dbReference type="AlphaFoldDB" id="A0A9D1P782"/>
<comment type="similarity">
    <text evidence="3">Belongs to the thymidine/pyrimidine-nucleoside phosphorylase family.</text>
</comment>
<sequence length="430" mass="44622">MPTPVEIIRKKRLGAELSNAEIAAFVRGVVDGTFADYQISALLMAICIQGMTKAETRCLTMEMAHSGDILDLSCLSGPTVDKHSTGGVGDTTSLILVPLVAACGAKVAKMSGRGLGFTGGTLDKLESIPGLCTAMEETRFLRTVEEIGCAIISQTGDLAPADKVLYALRDVTATVDSMPLIVSSILSKKIASGAQNIVLDVKCGSGALMETLEDAKTLAQMLVEIGNAAGRRFCALVTDMNQPLGMNVGNALEVREAIEILSGQAGGALKEISLEIGAKMLALAGIPEGRTKLTAALESGAGLKKLAQMIAALGGDPRVTEDVSLLPQAEAVLPVCAAQSGYIQSVTASEIGRASLLLGAGRIRKEDPIDPAVGIVMAKRIGEWIDAGEPLAHLHVSSHSNTQTAAEFVRGAVVLSQEPVIAPPLIYASI</sequence>
<evidence type="ECO:0000313" key="13">
    <source>
        <dbReference type="Proteomes" id="UP000886884"/>
    </source>
</evidence>
<evidence type="ECO:0000259" key="11">
    <source>
        <dbReference type="SMART" id="SM00941"/>
    </source>
</evidence>
<evidence type="ECO:0000256" key="7">
    <source>
        <dbReference type="ARBA" id="ARBA00022676"/>
    </source>
</evidence>
<dbReference type="GO" id="GO:0004645">
    <property type="term" value="F:1,4-alpha-oligoglucan phosphorylase activity"/>
    <property type="evidence" value="ECO:0007669"/>
    <property type="project" value="InterPro"/>
</dbReference>
<keyword evidence="7 12" id="KW-0328">Glycosyltransferase</keyword>
<dbReference type="PROSITE" id="PS00647">
    <property type="entry name" value="THYMID_PHOSPHORYLASE"/>
    <property type="match status" value="1"/>
</dbReference>
<dbReference type="Pfam" id="PF07831">
    <property type="entry name" value="PYNP_C"/>
    <property type="match status" value="1"/>
</dbReference>
<evidence type="ECO:0000256" key="1">
    <source>
        <dbReference type="ARBA" id="ARBA00001066"/>
    </source>
</evidence>
<dbReference type="SUPFAM" id="SSF54680">
    <property type="entry name" value="Pyrimidine nucleoside phosphorylase C-terminal domain"/>
    <property type="match status" value="1"/>
</dbReference>